<proteinExistence type="predicted"/>
<organism evidence="2 3">
    <name type="scientific">Micromonospora azadirachtae</name>
    <dbReference type="NCBI Taxonomy" id="1970735"/>
    <lineage>
        <taxon>Bacteria</taxon>
        <taxon>Bacillati</taxon>
        <taxon>Actinomycetota</taxon>
        <taxon>Actinomycetes</taxon>
        <taxon>Micromonosporales</taxon>
        <taxon>Micromonosporaceae</taxon>
        <taxon>Micromonospora</taxon>
    </lineage>
</organism>
<name>A0ABW2ZX64_9ACTN</name>
<evidence type="ECO:0000256" key="1">
    <source>
        <dbReference type="SAM" id="MobiDB-lite"/>
    </source>
</evidence>
<dbReference type="Proteomes" id="UP001597053">
    <property type="component" value="Unassembled WGS sequence"/>
</dbReference>
<feature type="region of interest" description="Disordered" evidence="1">
    <location>
        <begin position="1"/>
        <end position="23"/>
    </location>
</feature>
<feature type="non-terminal residue" evidence="2">
    <location>
        <position position="1"/>
    </location>
</feature>
<reference evidence="3" key="1">
    <citation type="journal article" date="2019" name="Int. J. Syst. Evol. Microbiol.">
        <title>The Global Catalogue of Microorganisms (GCM) 10K type strain sequencing project: providing services to taxonomists for standard genome sequencing and annotation.</title>
        <authorList>
            <consortium name="The Broad Institute Genomics Platform"/>
            <consortium name="The Broad Institute Genome Sequencing Center for Infectious Disease"/>
            <person name="Wu L."/>
            <person name="Ma J."/>
        </authorList>
    </citation>
    <scope>NUCLEOTIDE SEQUENCE [LARGE SCALE GENOMIC DNA]</scope>
    <source>
        <strain evidence="3">JCM 32148</strain>
    </source>
</reference>
<evidence type="ECO:0000313" key="3">
    <source>
        <dbReference type="Proteomes" id="UP001597053"/>
    </source>
</evidence>
<comment type="caution">
    <text evidence="2">The sequence shown here is derived from an EMBL/GenBank/DDBJ whole genome shotgun (WGS) entry which is preliminary data.</text>
</comment>
<accession>A0ABW2ZX64</accession>
<gene>
    <name evidence="2" type="ORF">ACFQZ8_04660</name>
</gene>
<dbReference type="EMBL" id="JBHTHM010000105">
    <property type="protein sequence ID" value="MFD0783216.1"/>
    <property type="molecule type" value="Genomic_DNA"/>
</dbReference>
<evidence type="ECO:0000313" key="2">
    <source>
        <dbReference type="EMBL" id="MFD0783216.1"/>
    </source>
</evidence>
<protein>
    <submittedName>
        <fullName evidence="2">Uncharacterized protein</fullName>
    </submittedName>
</protein>
<sequence length="119" mass="12237">RPCWRPASPPSATATSPVDLEAGTEPSVRLNRYALAGEELVRRFDARPVNVARRAEVSPIVDGYATVHADVGAAEASMSTAAHSRSGEVTEAVHSGGWVSTGTALLVADRVGGAARSAA</sequence>
<keyword evidence="3" id="KW-1185">Reference proteome</keyword>